<feature type="region of interest" description="Disordered" evidence="1">
    <location>
        <begin position="39"/>
        <end position="75"/>
    </location>
</feature>
<organism evidence="2 3">
    <name type="scientific">Mauremys mutica</name>
    <name type="common">yellowpond turtle</name>
    <dbReference type="NCBI Taxonomy" id="74926"/>
    <lineage>
        <taxon>Eukaryota</taxon>
        <taxon>Metazoa</taxon>
        <taxon>Chordata</taxon>
        <taxon>Craniata</taxon>
        <taxon>Vertebrata</taxon>
        <taxon>Euteleostomi</taxon>
        <taxon>Archelosauria</taxon>
        <taxon>Testudinata</taxon>
        <taxon>Testudines</taxon>
        <taxon>Cryptodira</taxon>
        <taxon>Durocryptodira</taxon>
        <taxon>Testudinoidea</taxon>
        <taxon>Geoemydidae</taxon>
        <taxon>Geoemydinae</taxon>
        <taxon>Mauremys</taxon>
    </lineage>
</organism>
<evidence type="ECO:0000313" key="3">
    <source>
        <dbReference type="Proteomes" id="UP000827986"/>
    </source>
</evidence>
<sequence>MSRREELAEQEETLAVEEPAKLEQILKLQQTRQARRLQDVLSLESKNPRGQGTDRRGSNIRATARKRTSDSKPPRLQNQLIQQTKGHVAVIPKNW</sequence>
<evidence type="ECO:0000256" key="1">
    <source>
        <dbReference type="SAM" id="MobiDB-lite"/>
    </source>
</evidence>
<protein>
    <submittedName>
        <fullName evidence="2">Uncharacterized protein</fullName>
    </submittedName>
</protein>
<comment type="caution">
    <text evidence="2">The sequence shown here is derived from an EMBL/GenBank/DDBJ whole genome shotgun (WGS) entry which is preliminary data.</text>
</comment>
<proteinExistence type="predicted"/>
<reference evidence="2" key="1">
    <citation type="submission" date="2021-09" db="EMBL/GenBank/DDBJ databases">
        <title>The genome of Mauremys mutica provides insights into the evolution of semi-aquatic lifestyle.</title>
        <authorList>
            <person name="Gong S."/>
            <person name="Gao Y."/>
        </authorList>
    </citation>
    <scope>NUCLEOTIDE SEQUENCE</scope>
    <source>
        <strain evidence="2">MM-2020</strain>
        <tissue evidence="2">Muscle</tissue>
    </source>
</reference>
<evidence type="ECO:0000313" key="2">
    <source>
        <dbReference type="EMBL" id="KAH1169996.1"/>
    </source>
</evidence>
<name>A0A9D4AVB5_9SAUR</name>
<dbReference type="AlphaFoldDB" id="A0A9D4AVB5"/>
<gene>
    <name evidence="2" type="ORF">KIL84_000981</name>
</gene>
<dbReference type="EMBL" id="JAHDVG010000484">
    <property type="protein sequence ID" value="KAH1169996.1"/>
    <property type="molecule type" value="Genomic_DNA"/>
</dbReference>
<keyword evidence="3" id="KW-1185">Reference proteome</keyword>
<dbReference type="Proteomes" id="UP000827986">
    <property type="component" value="Unassembled WGS sequence"/>
</dbReference>
<accession>A0A9D4AVB5</accession>